<evidence type="ECO:0000313" key="3">
    <source>
        <dbReference type="Proteomes" id="UP001153069"/>
    </source>
</evidence>
<dbReference type="AlphaFoldDB" id="A0A9N8EYH5"/>
<organism evidence="2 3">
    <name type="scientific">Seminavis robusta</name>
    <dbReference type="NCBI Taxonomy" id="568900"/>
    <lineage>
        <taxon>Eukaryota</taxon>
        <taxon>Sar</taxon>
        <taxon>Stramenopiles</taxon>
        <taxon>Ochrophyta</taxon>
        <taxon>Bacillariophyta</taxon>
        <taxon>Bacillariophyceae</taxon>
        <taxon>Bacillariophycidae</taxon>
        <taxon>Naviculales</taxon>
        <taxon>Naviculaceae</taxon>
        <taxon>Seminavis</taxon>
    </lineage>
</organism>
<evidence type="ECO:0000259" key="1">
    <source>
        <dbReference type="Pfam" id="PF20209"/>
    </source>
</evidence>
<feature type="domain" description="DUF6570" evidence="1">
    <location>
        <begin position="125"/>
        <end position="254"/>
    </location>
</feature>
<keyword evidence="3" id="KW-1185">Reference proteome</keyword>
<dbReference type="Pfam" id="PF20209">
    <property type="entry name" value="DUF6570"/>
    <property type="match status" value="1"/>
</dbReference>
<proteinExistence type="predicted"/>
<sequence length="437" mass="48896">MEQFNKAIDTLLHHDTSSRSLHGLVCIVCDRFMKPKEARKIRLNTFQKYCEFACLKGDPDLPMSLRNSYKTEVPGNEKATHKLQKCLLSPRSKIKTTYNANGGRSDQVMCCIDCKGELTPRKLKRGELPRFAIANNMAVGKAPPCLEKLNEIELALISQARFRGHLFTYWGGCHRSIRGFHSFYYEVDPSHTMGVLETVGELTQSENIAVVLSGPFTPQQKANVMRKATINIQYCIDAFNWLKQNNCLYHDAEFPSDLPTPVIIDNSHSVESDNTDIEIKEEINVVFPDGSIQTAGCCSKEEFNKALADIRGKCGNAIPYVTSRPSAKILKDYKDETLMRAFPLQFPYGYGCHSDFNVKVSTSGYLKQLLSLSIPAFHEACFVLVVHNIFERSRALNGALWRVNGGREKCDVSEEDLNDAIARKLNGLPPVKSSGGG</sequence>
<accession>A0A9N8EYH5</accession>
<reference evidence="2" key="1">
    <citation type="submission" date="2020-06" db="EMBL/GenBank/DDBJ databases">
        <authorList>
            <consortium name="Plant Systems Biology data submission"/>
        </authorList>
    </citation>
    <scope>NUCLEOTIDE SEQUENCE</scope>
    <source>
        <strain evidence="2">D6</strain>
    </source>
</reference>
<protein>
    <recommendedName>
        <fullName evidence="1">DUF6570 domain-containing protein</fullName>
    </recommendedName>
</protein>
<dbReference type="InterPro" id="IPR046700">
    <property type="entry name" value="DUF6570"/>
</dbReference>
<name>A0A9N8EYH5_9STRA</name>
<dbReference type="Proteomes" id="UP001153069">
    <property type="component" value="Unassembled WGS sequence"/>
</dbReference>
<evidence type="ECO:0000313" key="2">
    <source>
        <dbReference type="EMBL" id="CAB9529143.1"/>
    </source>
</evidence>
<dbReference type="OrthoDB" id="100208at2759"/>
<gene>
    <name evidence="2" type="ORF">SEMRO_2410_G326700.1</name>
</gene>
<dbReference type="EMBL" id="CAICTM010002408">
    <property type="protein sequence ID" value="CAB9529143.1"/>
    <property type="molecule type" value="Genomic_DNA"/>
</dbReference>
<comment type="caution">
    <text evidence="2">The sequence shown here is derived from an EMBL/GenBank/DDBJ whole genome shotgun (WGS) entry which is preliminary data.</text>
</comment>